<dbReference type="HOGENOM" id="CLU_143348_1_0_0"/>
<evidence type="ECO:0000313" key="3">
    <source>
        <dbReference type="Proteomes" id="UP000002193"/>
    </source>
</evidence>
<name>Q822U7_CHLCV</name>
<dbReference type="EMBL" id="AE015925">
    <property type="protein sequence ID" value="AAP05324.1"/>
    <property type="molecule type" value="Genomic_DNA"/>
</dbReference>
<organism evidence="2 3">
    <name type="scientific">Chlamydia caviae (strain ATCC VR-813 / DSM 19441 / 03DC25 / GPIC)</name>
    <name type="common">Chlamydophila caviae</name>
    <dbReference type="NCBI Taxonomy" id="227941"/>
    <lineage>
        <taxon>Bacteria</taxon>
        <taxon>Pseudomonadati</taxon>
        <taxon>Chlamydiota</taxon>
        <taxon>Chlamydiia</taxon>
        <taxon>Chlamydiales</taxon>
        <taxon>Chlamydiaceae</taxon>
        <taxon>Chlamydia/Chlamydophila group</taxon>
        <taxon>Chlamydia</taxon>
    </lineage>
</organism>
<dbReference type="RefSeq" id="WP_011006539.1">
    <property type="nucleotide sequence ID" value="NC_003361.3"/>
</dbReference>
<accession>Q822U7</accession>
<feature type="transmembrane region" description="Helical" evidence="1">
    <location>
        <begin position="89"/>
        <end position="110"/>
    </location>
</feature>
<gene>
    <name evidence="2" type="ordered locus">CCA_00582</name>
</gene>
<sequence length="148" mass="17169">MACFIYKYKNNTEFFCDNQNACWLFKQGFIRSDTQLLPYTLDWEIDITHTDEIKELIIRCVPIVGSILGFGKIYSLWSTRDPTDRYKDILFHTLSGVLETLGLGIVALSLKIIKTTIFYFFEFLECLMYAIISIILPDSPAAERFVLI</sequence>
<protein>
    <submittedName>
        <fullName evidence="2">Uncharacterized protein</fullName>
    </submittedName>
</protein>
<keyword evidence="1" id="KW-1133">Transmembrane helix</keyword>
<keyword evidence="1" id="KW-0472">Membrane</keyword>
<proteinExistence type="predicted"/>
<evidence type="ECO:0000313" key="2">
    <source>
        <dbReference type="EMBL" id="AAP05324.1"/>
    </source>
</evidence>
<dbReference type="Proteomes" id="UP000002193">
    <property type="component" value="Chromosome"/>
</dbReference>
<dbReference type="OrthoDB" id="17965at2"/>
<dbReference type="KEGG" id="cca:CCA_00582"/>
<keyword evidence="3" id="KW-1185">Reference proteome</keyword>
<reference evidence="2 3" key="1">
    <citation type="journal article" date="2003" name="Nucleic Acids Res.">
        <title>Genome sequence of Chlamydophila caviae (Chlamydia psittaci GPIC): examining the role of niche-specific genes in the evolution of the Chlamydiaceae.</title>
        <authorList>
            <person name="Read T.D."/>
            <person name="Myers G.S.A."/>
            <person name="Brunham R.C."/>
            <person name="Nelson W.C."/>
            <person name="Paulsen I.T."/>
            <person name="Heidelberg J.F."/>
            <person name="Holtzapple E.K."/>
            <person name="Khouri H.M."/>
            <person name="Federova N.B."/>
            <person name="Carty H.A."/>
            <person name="Umayam L.A."/>
            <person name="Haft D.H."/>
            <person name="Peterson J.D."/>
            <person name="Beanan M.J."/>
            <person name="White O."/>
            <person name="Salzberg S.L."/>
            <person name="Hsia R.-C."/>
            <person name="McClarty G."/>
            <person name="Rank R.G."/>
            <person name="Bavoil P.M."/>
            <person name="Fraser C.M."/>
        </authorList>
    </citation>
    <scope>NUCLEOTIDE SEQUENCE [LARGE SCALE GENOMIC DNA]</scope>
    <source>
        <strain evidence="3">ATCC VR-813 / DSM 19441 / 03DC25 / GPIC</strain>
    </source>
</reference>
<keyword evidence="1" id="KW-0812">Transmembrane</keyword>
<feature type="transmembrane region" description="Helical" evidence="1">
    <location>
        <begin position="56"/>
        <end position="77"/>
    </location>
</feature>
<dbReference type="AlphaFoldDB" id="Q822U7"/>
<feature type="transmembrane region" description="Helical" evidence="1">
    <location>
        <begin position="117"/>
        <end position="136"/>
    </location>
</feature>
<evidence type="ECO:0000256" key="1">
    <source>
        <dbReference type="SAM" id="Phobius"/>
    </source>
</evidence>